<accession>A0A0B8NXQ5</accession>
<evidence type="ECO:0000313" key="4">
    <source>
        <dbReference type="Proteomes" id="UP000031671"/>
    </source>
</evidence>
<dbReference type="SUPFAM" id="SSF56024">
    <property type="entry name" value="Phospholipase D/nuclease"/>
    <property type="match status" value="2"/>
</dbReference>
<dbReference type="PANTHER" id="PTHR21248:SF12">
    <property type="entry name" value="CARDIOLIPIN SYNTHASE C"/>
    <property type="match status" value="1"/>
</dbReference>
<dbReference type="AlphaFoldDB" id="A0A0B8NXQ5"/>
<gene>
    <name evidence="3" type="ORF">JCM19231_2067</name>
</gene>
<dbReference type="SMART" id="SM00155">
    <property type="entry name" value="PLDc"/>
    <property type="match status" value="2"/>
</dbReference>
<dbReference type="PANTHER" id="PTHR21248">
    <property type="entry name" value="CARDIOLIPIN SYNTHASE"/>
    <property type="match status" value="1"/>
</dbReference>
<feature type="chain" id="PRO_5002139533" evidence="1">
    <location>
        <begin position="28"/>
        <end position="507"/>
    </location>
</feature>
<dbReference type="RefSeq" id="WP_261836377.1">
    <property type="nucleotide sequence ID" value="NZ_AP024882.1"/>
</dbReference>
<dbReference type="Pfam" id="PF13091">
    <property type="entry name" value="PLDc_2"/>
    <property type="match status" value="2"/>
</dbReference>
<organism evidence="3 4">
    <name type="scientific">Vibrio ishigakensis</name>
    <dbReference type="NCBI Taxonomy" id="1481914"/>
    <lineage>
        <taxon>Bacteria</taxon>
        <taxon>Pseudomonadati</taxon>
        <taxon>Pseudomonadota</taxon>
        <taxon>Gammaproteobacteria</taxon>
        <taxon>Vibrionales</taxon>
        <taxon>Vibrionaceae</taxon>
        <taxon>Vibrio</taxon>
    </lineage>
</organism>
<dbReference type="PROSITE" id="PS50035">
    <property type="entry name" value="PLD"/>
    <property type="match status" value="2"/>
</dbReference>
<dbReference type="InterPro" id="IPR025202">
    <property type="entry name" value="PLD-like_dom"/>
</dbReference>
<dbReference type="InterPro" id="IPR001736">
    <property type="entry name" value="PLipase_D/transphosphatidylase"/>
</dbReference>
<keyword evidence="1" id="KW-0732">Signal</keyword>
<protein>
    <submittedName>
        <fullName evidence="3">Cardiolipin synthetase</fullName>
    </submittedName>
</protein>
<keyword evidence="4" id="KW-1185">Reference proteome</keyword>
<feature type="signal peptide" evidence="1">
    <location>
        <begin position="1"/>
        <end position="27"/>
    </location>
</feature>
<evidence type="ECO:0000256" key="1">
    <source>
        <dbReference type="SAM" id="SignalP"/>
    </source>
</evidence>
<dbReference type="GO" id="GO:0030572">
    <property type="term" value="F:phosphatidyltransferase activity"/>
    <property type="evidence" value="ECO:0007669"/>
    <property type="project" value="UniProtKB-ARBA"/>
</dbReference>
<feature type="domain" description="PLD phosphodiesterase" evidence="2">
    <location>
        <begin position="401"/>
        <end position="428"/>
    </location>
</feature>
<proteinExistence type="predicted"/>
<evidence type="ECO:0000313" key="3">
    <source>
        <dbReference type="EMBL" id="GAM59330.1"/>
    </source>
</evidence>
<dbReference type="EMBL" id="BBRZ01000142">
    <property type="protein sequence ID" value="GAM59330.1"/>
    <property type="molecule type" value="Genomic_DNA"/>
</dbReference>
<name>A0A0B8NXQ5_9VIBR</name>
<dbReference type="Gene3D" id="3.30.870.10">
    <property type="entry name" value="Endonuclease Chain A"/>
    <property type="match status" value="2"/>
</dbReference>
<dbReference type="Proteomes" id="UP000031671">
    <property type="component" value="Unassembled WGS sequence"/>
</dbReference>
<evidence type="ECO:0000259" key="2">
    <source>
        <dbReference type="PROSITE" id="PS50035"/>
    </source>
</evidence>
<comment type="caution">
    <text evidence="3">The sequence shown here is derived from an EMBL/GenBank/DDBJ whole genome shotgun (WGS) entry which is preliminary data.</text>
</comment>
<dbReference type="CDD" id="cd09111">
    <property type="entry name" value="PLDc_ymdC_like_1"/>
    <property type="match status" value="1"/>
</dbReference>
<sequence>MTKSFKRWFKAFFALCVSLIIVGCASAPEPPEKEYSEHLSFQADSNLARYFEQNQYDTSIETGFYPLDKGHDALLARISLIEAAEHSLDLQYYIYRNDETSKLMTWRLFEAAERGVRVRILLDDMQKRNDQGLALLNSHPNIHIRLFNPNNYRTARNLGFLKEFGRLNSRMHNKSITADNVSSIVGGRNIGNEYFSYDTSVEFGDFDLLLYGNTVEQVADQFDQYWNSDFAIPVEWIFETDEVITAEDVKQTVLTERLEEQFTTGAYDITKLDLHRKLVNNELPLYWGEGKLLYDLPDKVGTQNSQLIDDLMLILEDVEDNIVIISPYFVPTELGTQHLVEAVQSGKQVTIITNSLASNDVFAVHGWYAKYREDLIEGGVDLWEIKSTAKFKSKWSMTGSGRSSLHAKVMFFDDRYLFVGSMNWDPRSALHNTEMAVIIDQADFVLENEIELFNELDTYAYQLKIRDGDLVWVDNMTQEVFESEPDASIWLRMGAWMAGILPIEEQL</sequence>
<reference evidence="3 4" key="1">
    <citation type="submission" date="2015-01" db="EMBL/GenBank/DDBJ databases">
        <title>Vibrio sp. C1 JCM 19231 whole genome shotgun sequence.</title>
        <authorList>
            <person name="Sawabe T."/>
            <person name="Meirelles P."/>
            <person name="Feng G."/>
            <person name="Sayaka M."/>
            <person name="Hattori M."/>
            <person name="Ohkuma M."/>
        </authorList>
    </citation>
    <scope>NUCLEOTIDE SEQUENCE [LARGE SCALE GENOMIC DNA]</scope>
    <source>
        <strain evidence="4">JCM 19231</strain>
    </source>
</reference>
<reference evidence="3 4" key="2">
    <citation type="submission" date="2015-01" db="EMBL/GenBank/DDBJ databases">
        <authorList>
            <consortium name="NBRP consortium"/>
            <person name="Sawabe T."/>
            <person name="Meirelles P."/>
            <person name="Feng G."/>
            <person name="Sayaka M."/>
            <person name="Hattori M."/>
            <person name="Ohkuma M."/>
        </authorList>
    </citation>
    <scope>NUCLEOTIDE SEQUENCE [LARGE SCALE GENOMIC DNA]</scope>
    <source>
        <strain evidence="4">JCM 19231</strain>
    </source>
</reference>
<dbReference type="PROSITE" id="PS51257">
    <property type="entry name" value="PROKAR_LIPOPROTEIN"/>
    <property type="match status" value="1"/>
</dbReference>
<feature type="domain" description="PLD phosphodiesterase" evidence="2">
    <location>
        <begin position="167"/>
        <end position="194"/>
    </location>
</feature>
<dbReference type="CDD" id="cd09113">
    <property type="entry name" value="PLDc_ymdC_like_2"/>
    <property type="match status" value="1"/>
</dbReference>
<dbReference type="GO" id="GO:0032049">
    <property type="term" value="P:cardiolipin biosynthetic process"/>
    <property type="evidence" value="ECO:0007669"/>
    <property type="project" value="UniProtKB-ARBA"/>
</dbReference>